<keyword evidence="5" id="KW-0479">Metal-binding</keyword>
<dbReference type="EC" id="3.1.26.4" evidence="3"/>
<gene>
    <name evidence="9" type="ORF">FA09DRAFT_292579</name>
</gene>
<dbReference type="Gene3D" id="3.30.420.10">
    <property type="entry name" value="Ribonuclease H-like superfamily/Ribonuclease H"/>
    <property type="match status" value="1"/>
</dbReference>
<evidence type="ECO:0000256" key="1">
    <source>
        <dbReference type="ARBA" id="ARBA00000077"/>
    </source>
</evidence>
<dbReference type="Pfam" id="PF00075">
    <property type="entry name" value="RNase_H"/>
    <property type="match status" value="1"/>
</dbReference>
<dbReference type="InterPro" id="IPR050092">
    <property type="entry name" value="RNase_H"/>
</dbReference>
<dbReference type="InterPro" id="IPR002156">
    <property type="entry name" value="RNaseH_domain"/>
</dbReference>
<organism evidence="9 10">
    <name type="scientific">Tilletiopsis washingtonensis</name>
    <dbReference type="NCBI Taxonomy" id="58919"/>
    <lineage>
        <taxon>Eukaryota</taxon>
        <taxon>Fungi</taxon>
        <taxon>Dikarya</taxon>
        <taxon>Basidiomycota</taxon>
        <taxon>Ustilaginomycotina</taxon>
        <taxon>Exobasidiomycetes</taxon>
        <taxon>Entylomatales</taxon>
        <taxon>Entylomatales incertae sedis</taxon>
        <taxon>Tilletiopsis</taxon>
    </lineage>
</organism>
<dbReference type="STRING" id="58919.A0A316ZHW2"/>
<evidence type="ECO:0000256" key="6">
    <source>
        <dbReference type="ARBA" id="ARBA00022759"/>
    </source>
</evidence>
<evidence type="ECO:0000259" key="8">
    <source>
        <dbReference type="PROSITE" id="PS50879"/>
    </source>
</evidence>
<accession>A0A316ZHW2</accession>
<dbReference type="PROSITE" id="PS50879">
    <property type="entry name" value="RNASE_H_1"/>
    <property type="match status" value="1"/>
</dbReference>
<dbReference type="InterPro" id="IPR036397">
    <property type="entry name" value="RNaseH_sf"/>
</dbReference>
<protein>
    <recommendedName>
        <fullName evidence="3">ribonuclease H</fullName>
        <ecNumber evidence="3">3.1.26.4</ecNumber>
    </recommendedName>
</protein>
<dbReference type="PANTHER" id="PTHR10642">
    <property type="entry name" value="RIBONUCLEASE H1"/>
    <property type="match status" value="1"/>
</dbReference>
<comment type="catalytic activity">
    <reaction evidence="1">
        <text>Endonucleolytic cleavage to 5'-phosphomonoester.</text>
        <dbReference type="EC" id="3.1.26.4"/>
    </reaction>
</comment>
<dbReference type="CDD" id="cd09280">
    <property type="entry name" value="RNase_HI_eukaryote_like"/>
    <property type="match status" value="1"/>
</dbReference>
<name>A0A316ZHW2_9BASI</name>
<evidence type="ECO:0000313" key="10">
    <source>
        <dbReference type="Proteomes" id="UP000245946"/>
    </source>
</evidence>
<evidence type="ECO:0000256" key="2">
    <source>
        <dbReference type="ARBA" id="ARBA00005300"/>
    </source>
</evidence>
<sequence length="142" mass="15875">RVINVYTDGASAGNGKASAKAGWGVWFEDPELQHLNRAGRLAGETQTNNRAELTAIIRACQLCPMTGAQLQIYTDSQYSVKAIQEWQQGWRRRGWRTSNAAAVLNKDLIRLLERELRKHVPRPNLIYVKGHAGHVGNEAADR</sequence>
<dbReference type="GO" id="GO:0003676">
    <property type="term" value="F:nucleic acid binding"/>
    <property type="evidence" value="ECO:0007669"/>
    <property type="project" value="InterPro"/>
</dbReference>
<dbReference type="EMBL" id="KZ819283">
    <property type="protein sequence ID" value="PWO01351.1"/>
    <property type="molecule type" value="Genomic_DNA"/>
</dbReference>
<dbReference type="InterPro" id="IPR012337">
    <property type="entry name" value="RNaseH-like_sf"/>
</dbReference>
<dbReference type="PANTHER" id="PTHR10642:SF26">
    <property type="entry name" value="RIBONUCLEASE H1"/>
    <property type="match status" value="1"/>
</dbReference>
<dbReference type="Proteomes" id="UP000245946">
    <property type="component" value="Unassembled WGS sequence"/>
</dbReference>
<proteinExistence type="inferred from homology"/>
<dbReference type="RefSeq" id="XP_025601629.1">
    <property type="nucleotide sequence ID" value="XM_025740011.1"/>
</dbReference>
<comment type="similarity">
    <text evidence="2">Belongs to the RNase H family.</text>
</comment>
<feature type="non-terminal residue" evidence="9">
    <location>
        <position position="1"/>
    </location>
</feature>
<reference evidence="9 10" key="1">
    <citation type="journal article" date="2018" name="Mol. Biol. Evol.">
        <title>Broad Genomic Sampling Reveals a Smut Pathogenic Ancestry of the Fungal Clade Ustilaginomycotina.</title>
        <authorList>
            <person name="Kijpornyongpan T."/>
            <person name="Mondo S.J."/>
            <person name="Barry K."/>
            <person name="Sandor L."/>
            <person name="Lee J."/>
            <person name="Lipzen A."/>
            <person name="Pangilinan J."/>
            <person name="LaButti K."/>
            <person name="Hainaut M."/>
            <person name="Henrissat B."/>
            <person name="Grigoriev I.V."/>
            <person name="Spatafora J.W."/>
            <person name="Aime M.C."/>
        </authorList>
    </citation>
    <scope>NUCLEOTIDE SEQUENCE [LARGE SCALE GENOMIC DNA]</scope>
    <source>
        <strain evidence="9 10">MCA 4186</strain>
    </source>
</reference>
<evidence type="ECO:0000256" key="5">
    <source>
        <dbReference type="ARBA" id="ARBA00022723"/>
    </source>
</evidence>
<dbReference type="GO" id="GO:0046872">
    <property type="term" value="F:metal ion binding"/>
    <property type="evidence" value="ECO:0007669"/>
    <property type="project" value="UniProtKB-KW"/>
</dbReference>
<dbReference type="GeneID" id="37267557"/>
<keyword evidence="4" id="KW-0540">Nuclease</keyword>
<keyword evidence="6" id="KW-0255">Endonuclease</keyword>
<keyword evidence="7" id="KW-0378">Hydrolase</keyword>
<dbReference type="OrthoDB" id="245563at2759"/>
<evidence type="ECO:0000313" key="9">
    <source>
        <dbReference type="EMBL" id="PWO01351.1"/>
    </source>
</evidence>
<keyword evidence="10" id="KW-1185">Reference proteome</keyword>
<evidence type="ECO:0000256" key="3">
    <source>
        <dbReference type="ARBA" id="ARBA00012180"/>
    </source>
</evidence>
<dbReference type="AlphaFoldDB" id="A0A316ZHW2"/>
<evidence type="ECO:0000256" key="4">
    <source>
        <dbReference type="ARBA" id="ARBA00022722"/>
    </source>
</evidence>
<evidence type="ECO:0000256" key="7">
    <source>
        <dbReference type="ARBA" id="ARBA00022801"/>
    </source>
</evidence>
<dbReference type="GO" id="GO:0043137">
    <property type="term" value="P:DNA replication, removal of RNA primer"/>
    <property type="evidence" value="ECO:0007669"/>
    <property type="project" value="TreeGrafter"/>
</dbReference>
<feature type="domain" description="RNase H type-1" evidence="8">
    <location>
        <begin position="1"/>
        <end position="142"/>
    </location>
</feature>
<dbReference type="SUPFAM" id="SSF53098">
    <property type="entry name" value="Ribonuclease H-like"/>
    <property type="match status" value="1"/>
</dbReference>
<dbReference type="GO" id="GO:0004523">
    <property type="term" value="F:RNA-DNA hybrid ribonuclease activity"/>
    <property type="evidence" value="ECO:0007669"/>
    <property type="project" value="UniProtKB-EC"/>
</dbReference>